<dbReference type="InterPro" id="IPR011059">
    <property type="entry name" value="Metal-dep_hydrolase_composite"/>
</dbReference>
<name>A0A6J5YCX3_9ZZZZ</name>
<dbReference type="Pfam" id="PF12890">
    <property type="entry name" value="DHOase"/>
    <property type="match status" value="1"/>
</dbReference>
<dbReference type="EMBL" id="CAEMXZ010000001">
    <property type="protein sequence ID" value="CAB4322311.1"/>
    <property type="molecule type" value="Genomic_DNA"/>
</dbReference>
<gene>
    <name evidence="6" type="ORF">UFOPK1392_00045</name>
</gene>
<dbReference type="Gene3D" id="3.20.20.140">
    <property type="entry name" value="Metal-dependent hydrolases"/>
    <property type="match status" value="1"/>
</dbReference>
<evidence type="ECO:0000256" key="3">
    <source>
        <dbReference type="ARBA" id="ARBA00022801"/>
    </source>
</evidence>
<dbReference type="HAMAP" id="MF_00220_B">
    <property type="entry name" value="PyrC_classI_B"/>
    <property type="match status" value="1"/>
</dbReference>
<dbReference type="Gene3D" id="2.30.40.10">
    <property type="entry name" value="Urease, subunit C, domain 1"/>
    <property type="match status" value="1"/>
</dbReference>
<evidence type="ECO:0000313" key="6">
    <source>
        <dbReference type="EMBL" id="CAB4322311.1"/>
    </source>
</evidence>
<dbReference type="GO" id="GO:0006221">
    <property type="term" value="P:pyrimidine nucleotide biosynthetic process"/>
    <property type="evidence" value="ECO:0007669"/>
    <property type="project" value="UniProtKB-KW"/>
</dbReference>
<comment type="cofactor">
    <cofactor evidence="1">
        <name>Zn(2+)</name>
        <dbReference type="ChEBI" id="CHEBI:29105"/>
    </cofactor>
</comment>
<keyword evidence="3" id="KW-0378">Hydrolase</keyword>
<evidence type="ECO:0000256" key="4">
    <source>
        <dbReference type="ARBA" id="ARBA00022975"/>
    </source>
</evidence>
<protein>
    <submittedName>
        <fullName evidence="6">Unannotated protein</fullName>
    </submittedName>
</protein>
<dbReference type="SUPFAM" id="SSF51556">
    <property type="entry name" value="Metallo-dependent hydrolases"/>
    <property type="match status" value="1"/>
</dbReference>
<dbReference type="AlphaFoldDB" id="A0A6J5YCX3"/>
<dbReference type="InterPro" id="IPR032466">
    <property type="entry name" value="Metal_Hydrolase"/>
</dbReference>
<dbReference type="GO" id="GO:0046872">
    <property type="term" value="F:metal ion binding"/>
    <property type="evidence" value="ECO:0007669"/>
    <property type="project" value="UniProtKB-KW"/>
</dbReference>
<feature type="domain" description="Dihydroorotase catalytic" evidence="5">
    <location>
        <begin position="69"/>
        <end position="255"/>
    </location>
</feature>
<dbReference type="GO" id="GO:0004151">
    <property type="term" value="F:dihydroorotase activity"/>
    <property type="evidence" value="ECO:0007669"/>
    <property type="project" value="InterPro"/>
</dbReference>
<dbReference type="InterPro" id="IPR002195">
    <property type="entry name" value="Dihydroorotase_CS"/>
</dbReference>
<keyword evidence="2" id="KW-0479">Metal-binding</keyword>
<dbReference type="GO" id="GO:0005737">
    <property type="term" value="C:cytoplasm"/>
    <property type="evidence" value="ECO:0007669"/>
    <property type="project" value="TreeGrafter"/>
</dbReference>
<sequence>MPDVQTPRKGIVSGSGVIIRGGRIIDRVGERVADVAISADGVIVGVDSALDAGVLGLDDAIELDATGCIISSGLVDIHTHLREPGREEAETVETGSRAAALGGYTAVVAMPNTEPTIDSAAVVQQVLDAGVAAGLCDVRVAGAITVDRSGTTLAPMAEMAALGVRMFTDDGCGVQDDRLMRRALEYSAGLSVPVTLAQHCEVEALSEGGHMHEGEWSSRLGLPGIPAEAEELMVFRDIALARLTGARVHLQHLSTAGSVELVRQAKAKGLPVTAEATPHHFTLTHAEVASYDPVFKVNPPLRAAEDVAAVKAGLADGTIDAIATDHAPHTAEVKEAPFDHAPCGMLGLETALALGISELVDPGVITMQQLLALMSWQPAVIAGIESVHGRAVAVGEPAHLVVFDPTQEWIVDPAKLASRSHNTPYAGRSVRGRVRHTLLCGVPMVMNGEAQR</sequence>
<dbReference type="InterPro" id="IPR024403">
    <property type="entry name" value="DHOase_cat"/>
</dbReference>
<dbReference type="PANTHER" id="PTHR43668:SF2">
    <property type="entry name" value="ALLANTOINASE"/>
    <property type="match status" value="1"/>
</dbReference>
<evidence type="ECO:0000256" key="2">
    <source>
        <dbReference type="ARBA" id="ARBA00022723"/>
    </source>
</evidence>
<dbReference type="InterPro" id="IPR004722">
    <property type="entry name" value="DHOase"/>
</dbReference>
<dbReference type="GO" id="GO:0006145">
    <property type="term" value="P:purine nucleobase catabolic process"/>
    <property type="evidence" value="ECO:0007669"/>
    <property type="project" value="TreeGrafter"/>
</dbReference>
<organism evidence="6">
    <name type="scientific">freshwater metagenome</name>
    <dbReference type="NCBI Taxonomy" id="449393"/>
    <lineage>
        <taxon>unclassified sequences</taxon>
        <taxon>metagenomes</taxon>
        <taxon>ecological metagenomes</taxon>
    </lineage>
</organism>
<dbReference type="CDD" id="cd01317">
    <property type="entry name" value="DHOase_IIa"/>
    <property type="match status" value="1"/>
</dbReference>
<proteinExistence type="inferred from homology"/>
<evidence type="ECO:0000259" key="5">
    <source>
        <dbReference type="Pfam" id="PF12890"/>
    </source>
</evidence>
<dbReference type="PROSITE" id="PS00483">
    <property type="entry name" value="DIHYDROOROTASE_2"/>
    <property type="match status" value="1"/>
</dbReference>
<dbReference type="NCBIfam" id="TIGR00857">
    <property type="entry name" value="pyrC_multi"/>
    <property type="match status" value="1"/>
</dbReference>
<accession>A0A6J5YCX3</accession>
<dbReference type="GO" id="GO:0004038">
    <property type="term" value="F:allantoinase activity"/>
    <property type="evidence" value="ECO:0007669"/>
    <property type="project" value="TreeGrafter"/>
</dbReference>
<dbReference type="InterPro" id="IPR050138">
    <property type="entry name" value="DHOase/Allantoinase_Hydrolase"/>
</dbReference>
<dbReference type="SUPFAM" id="SSF51338">
    <property type="entry name" value="Composite domain of metallo-dependent hydrolases"/>
    <property type="match status" value="1"/>
</dbReference>
<keyword evidence="4" id="KW-0665">Pyrimidine biosynthesis</keyword>
<reference evidence="6" key="1">
    <citation type="submission" date="2020-05" db="EMBL/GenBank/DDBJ databases">
        <authorList>
            <person name="Chiriac C."/>
            <person name="Salcher M."/>
            <person name="Ghai R."/>
            <person name="Kavagutti S V."/>
        </authorList>
    </citation>
    <scope>NUCLEOTIDE SEQUENCE</scope>
</reference>
<evidence type="ECO:0000256" key="1">
    <source>
        <dbReference type="ARBA" id="ARBA00001947"/>
    </source>
</evidence>
<dbReference type="PANTHER" id="PTHR43668">
    <property type="entry name" value="ALLANTOINASE"/>
    <property type="match status" value="1"/>
</dbReference>